<dbReference type="KEGG" id="hgl:101709714"/>
<feature type="transmembrane region" description="Helical" evidence="15">
    <location>
        <begin position="264"/>
        <end position="283"/>
    </location>
</feature>
<evidence type="ECO:0000256" key="1">
    <source>
        <dbReference type="ARBA" id="ARBA00004141"/>
    </source>
</evidence>
<evidence type="ECO:0000256" key="3">
    <source>
        <dbReference type="ARBA" id="ARBA00022480"/>
    </source>
</evidence>
<keyword evidence="10" id="KW-0325">Glycoprotein</keyword>
<keyword evidence="11 14" id="KW-0807">Transducer</keyword>
<organism evidence="16 17">
    <name type="scientific">Heterocephalus glaber</name>
    <name type="common">Naked mole rat</name>
    <dbReference type="NCBI Taxonomy" id="10181"/>
    <lineage>
        <taxon>Eukaryota</taxon>
        <taxon>Metazoa</taxon>
        <taxon>Chordata</taxon>
        <taxon>Craniata</taxon>
        <taxon>Vertebrata</taxon>
        <taxon>Euteleostomi</taxon>
        <taxon>Mammalia</taxon>
        <taxon>Eutheria</taxon>
        <taxon>Euarchontoglires</taxon>
        <taxon>Glires</taxon>
        <taxon>Rodentia</taxon>
        <taxon>Hystricomorpha</taxon>
        <taxon>Bathyergidae</taxon>
        <taxon>Heterocephalus</taxon>
    </lineage>
</organism>
<feature type="transmembrane region" description="Helical" evidence="15">
    <location>
        <begin position="47"/>
        <end position="69"/>
    </location>
</feature>
<evidence type="ECO:0000256" key="8">
    <source>
        <dbReference type="ARBA" id="ARBA00023136"/>
    </source>
</evidence>
<evidence type="ECO:0000256" key="2">
    <source>
        <dbReference type="ARBA" id="ARBA00007376"/>
    </source>
</evidence>
<keyword evidence="16" id="KW-1185">Reference proteome</keyword>
<feature type="transmembrane region" description="Helical" evidence="15">
    <location>
        <begin position="229"/>
        <end position="252"/>
    </location>
</feature>
<dbReference type="RefSeq" id="XP_004845983.1">
    <property type="nucleotide sequence ID" value="XM_004845926.1"/>
</dbReference>
<dbReference type="GO" id="GO:0004930">
    <property type="term" value="F:G protein-coupled receptor activity"/>
    <property type="evidence" value="ECO:0007669"/>
    <property type="project" value="UniProtKB-KW"/>
</dbReference>
<comment type="function">
    <text evidence="12">Receptor that may play a role in the perception of bitterness and is gustducin-linked. May play a role in sensing the chemical composition of the gastrointestinal content. The activity of this receptor may stimulate alpha gustducin, mediate PLC-beta-2 activation and lead to the gating of TRPM5.</text>
</comment>
<evidence type="ECO:0000256" key="10">
    <source>
        <dbReference type="ARBA" id="ARBA00023180"/>
    </source>
</evidence>
<proteinExistence type="inferred from homology"/>
<evidence type="ECO:0000256" key="12">
    <source>
        <dbReference type="ARBA" id="ARBA00024847"/>
    </source>
</evidence>
<accession>A0AAX6P892</accession>
<evidence type="ECO:0000256" key="11">
    <source>
        <dbReference type="ARBA" id="ARBA00023224"/>
    </source>
</evidence>
<feature type="transmembrane region" description="Helical" evidence="15">
    <location>
        <begin position="178"/>
        <end position="208"/>
    </location>
</feature>
<evidence type="ECO:0000256" key="14">
    <source>
        <dbReference type="RuleBase" id="RU004424"/>
    </source>
</evidence>
<keyword evidence="5 14" id="KW-0812">Transmembrane</keyword>
<comment type="similarity">
    <text evidence="2 13">Belongs to the G-protein coupled receptor T2R family.</text>
</comment>
<dbReference type="FunFam" id="1.20.1070.10:FF:000042">
    <property type="entry name" value="Taste receptor type 2 member 7"/>
    <property type="match status" value="1"/>
</dbReference>
<dbReference type="Proteomes" id="UP000694906">
    <property type="component" value="Unplaced"/>
</dbReference>
<keyword evidence="9 14" id="KW-0675">Receptor</keyword>
<evidence type="ECO:0000256" key="6">
    <source>
        <dbReference type="ARBA" id="ARBA00022989"/>
    </source>
</evidence>
<feature type="transmembrane region" description="Helical" evidence="15">
    <location>
        <begin position="6"/>
        <end position="35"/>
    </location>
</feature>
<feature type="transmembrane region" description="Helical" evidence="15">
    <location>
        <begin position="128"/>
        <end position="147"/>
    </location>
</feature>
<dbReference type="PANTHER" id="PTHR11394:SF28">
    <property type="entry name" value="TASTE RECEPTOR TYPE 2 MEMBER 13"/>
    <property type="match status" value="1"/>
</dbReference>
<dbReference type="GO" id="GO:0033038">
    <property type="term" value="F:bitter taste receptor activity"/>
    <property type="evidence" value="ECO:0007669"/>
    <property type="project" value="InterPro"/>
</dbReference>
<protein>
    <recommendedName>
        <fullName evidence="14">Taste receptor type 2</fullName>
    </recommendedName>
</protein>
<keyword evidence="4 14" id="KW-0716">Sensory transduction</keyword>
<evidence type="ECO:0000256" key="7">
    <source>
        <dbReference type="ARBA" id="ARBA00023040"/>
    </source>
</evidence>
<dbReference type="GeneID" id="101709714"/>
<comment type="subcellular location">
    <subcellularLocation>
        <location evidence="1 14">Membrane</location>
        <topology evidence="1 14">Multi-pass membrane protein</topology>
    </subcellularLocation>
</comment>
<keyword evidence="7 14" id="KW-0297">G-protein coupled receptor</keyword>
<reference evidence="17" key="1">
    <citation type="submission" date="2025-08" db="UniProtKB">
        <authorList>
            <consortium name="RefSeq"/>
        </authorList>
    </citation>
    <scope>IDENTIFICATION</scope>
</reference>
<evidence type="ECO:0000256" key="15">
    <source>
        <dbReference type="SAM" id="Phobius"/>
    </source>
</evidence>
<evidence type="ECO:0000256" key="4">
    <source>
        <dbReference type="ARBA" id="ARBA00022606"/>
    </source>
</evidence>
<gene>
    <name evidence="17" type="primary">LOC101709714</name>
</gene>
<evidence type="ECO:0000313" key="17">
    <source>
        <dbReference type="RefSeq" id="XP_004845983.1"/>
    </source>
</evidence>
<keyword evidence="8 14" id="KW-0472">Membrane</keyword>
<dbReference type="Pfam" id="PF05296">
    <property type="entry name" value="TAS2R"/>
    <property type="match status" value="1"/>
</dbReference>
<dbReference type="GO" id="GO:0016020">
    <property type="term" value="C:membrane"/>
    <property type="evidence" value="ECO:0007669"/>
    <property type="project" value="UniProtKB-SubCell"/>
</dbReference>
<dbReference type="InterPro" id="IPR007960">
    <property type="entry name" value="TAS2R"/>
</dbReference>
<dbReference type="SUPFAM" id="SSF81321">
    <property type="entry name" value="Family A G protein-coupled receptor-like"/>
    <property type="match status" value="1"/>
</dbReference>
<evidence type="ECO:0000256" key="5">
    <source>
        <dbReference type="ARBA" id="ARBA00022692"/>
    </source>
</evidence>
<evidence type="ECO:0000256" key="9">
    <source>
        <dbReference type="ARBA" id="ARBA00023170"/>
    </source>
</evidence>
<keyword evidence="6 15" id="KW-1133">Transmembrane helix</keyword>
<sequence length="310" mass="35930">MESGQQNFFILIMVVQFIIGNLSNGFIVLLNFIDWVNKRKLSSVDQILVMLAISRIGLIWEILVSWFQLMDSLLSVVDVKLIITIFIWILSHHFTVWLATVLSIFYLLKIASFSRPIFLFLKWRVKKVTLMILLGSLVFLFLNLIQIKAHIEDWNNWYEGITTWNSTVSDSATLSQLIIFNITMFSLTPFILALISFLLLIFSLWKHLQKMQLNSKGHRDPRTKAHTNALKTMISFLLFYTSYFLSLFMSWISQIYKIELVHILALNIGLLYPSSHSLILILGNSKLRQASLLVLRQLKCGTKDEKLTIP</sequence>
<evidence type="ECO:0000256" key="13">
    <source>
        <dbReference type="RuleBase" id="RU004423"/>
    </source>
</evidence>
<feature type="transmembrane region" description="Helical" evidence="15">
    <location>
        <begin position="81"/>
        <end position="108"/>
    </location>
</feature>
<dbReference type="Gene3D" id="1.20.1070.10">
    <property type="entry name" value="Rhodopsin 7-helix transmembrane proteins"/>
    <property type="match status" value="1"/>
</dbReference>
<keyword evidence="3 14" id="KW-0919">Taste</keyword>
<dbReference type="AlphaFoldDB" id="A0AAX6P892"/>
<name>A0AAX6P892_HETGA</name>
<dbReference type="PANTHER" id="PTHR11394">
    <property type="entry name" value="TASTE RECEPTOR TYPE 2"/>
    <property type="match status" value="1"/>
</dbReference>
<evidence type="ECO:0000313" key="16">
    <source>
        <dbReference type="Proteomes" id="UP000694906"/>
    </source>
</evidence>